<gene>
    <name evidence="1" type="ORF">EZS28_021415</name>
</gene>
<sequence length="433" mass="50652">MDPLVLFAGNSMVKKITTEKYDVDIFACVDFNEINKRQQPKQPIQVFKYEKLGKNKIKFDKKKDLDVISEVFEVLGFDIELIKYHEQPEQDVKASQNVNMTKQQADILINGLNNLIIHNYAAKQEIETTLYKLFSSVNGMKAIADVDLQWINEVYNKISQIQGLTIKAKSNIDRTRIRLAERSCTPHYIEKLVRLTNEEYYSSEYLPTVVKSEDIKSQSSSKSQNDDDIIDLAKITINNIDLTDQFQLADIQTKITKCEYGCVEDIISDMTKIMRYIHSDTVTFLFKQYDNLEKKYIFVWKSKSCAQDILNTIPAHFNRKKSKTLIIPMTEAKKEIIEISLTDIDRFCIQYFKQLKVSWLCDEALRYCPDSIKPGSFRLQIHKNCETIRQHRMNKSIRSYKIKEDKIAELEQYVEDDDNQVIINEINEEQYNS</sequence>
<accession>A0A5J4VKD2</accession>
<organism evidence="1 2">
    <name type="scientific">Streblomastix strix</name>
    <dbReference type="NCBI Taxonomy" id="222440"/>
    <lineage>
        <taxon>Eukaryota</taxon>
        <taxon>Metamonada</taxon>
        <taxon>Preaxostyla</taxon>
        <taxon>Oxymonadida</taxon>
        <taxon>Streblomastigidae</taxon>
        <taxon>Streblomastix</taxon>
    </lineage>
</organism>
<protein>
    <submittedName>
        <fullName evidence="1">Uncharacterized protein</fullName>
    </submittedName>
</protein>
<reference evidence="1 2" key="1">
    <citation type="submission" date="2019-03" db="EMBL/GenBank/DDBJ databases">
        <title>Single cell metagenomics reveals metabolic interactions within the superorganism composed of flagellate Streblomastix strix and complex community of Bacteroidetes bacteria on its surface.</title>
        <authorList>
            <person name="Treitli S.C."/>
            <person name="Kolisko M."/>
            <person name="Husnik F."/>
            <person name="Keeling P."/>
            <person name="Hampl V."/>
        </authorList>
    </citation>
    <scope>NUCLEOTIDE SEQUENCE [LARGE SCALE GENOMIC DNA]</scope>
    <source>
        <strain evidence="1">ST1C</strain>
    </source>
</reference>
<dbReference type="AlphaFoldDB" id="A0A5J4VKD2"/>
<evidence type="ECO:0000313" key="2">
    <source>
        <dbReference type="Proteomes" id="UP000324800"/>
    </source>
</evidence>
<dbReference type="EMBL" id="SNRW01006449">
    <property type="protein sequence ID" value="KAA6383058.1"/>
    <property type="molecule type" value="Genomic_DNA"/>
</dbReference>
<dbReference type="Proteomes" id="UP000324800">
    <property type="component" value="Unassembled WGS sequence"/>
</dbReference>
<evidence type="ECO:0000313" key="1">
    <source>
        <dbReference type="EMBL" id="KAA6383058.1"/>
    </source>
</evidence>
<proteinExistence type="predicted"/>
<comment type="caution">
    <text evidence="1">The sequence shown here is derived from an EMBL/GenBank/DDBJ whole genome shotgun (WGS) entry which is preliminary data.</text>
</comment>
<name>A0A5J4VKD2_9EUKA</name>